<protein>
    <submittedName>
        <fullName evidence="3">META domain-containing protein</fullName>
    </submittedName>
</protein>
<reference evidence="3 4" key="1">
    <citation type="submission" date="2022-01" db="EMBL/GenBank/DDBJ databases">
        <title>Flavihumibacter sp. nov., isolated from sediment of a river.</title>
        <authorList>
            <person name="Liu H."/>
        </authorList>
    </citation>
    <scope>NUCLEOTIDE SEQUENCE [LARGE SCALE GENOMIC DNA]</scope>
    <source>
        <strain evidence="3 4">RY-1</strain>
    </source>
</reference>
<keyword evidence="1" id="KW-0732">Signal</keyword>
<dbReference type="EMBL" id="JAKEVY010000003">
    <property type="protein sequence ID" value="MCF1715602.1"/>
    <property type="molecule type" value="Genomic_DNA"/>
</dbReference>
<keyword evidence="4" id="KW-1185">Reference proteome</keyword>
<feature type="signal peptide" evidence="1">
    <location>
        <begin position="1"/>
        <end position="20"/>
    </location>
</feature>
<dbReference type="InterPro" id="IPR038670">
    <property type="entry name" value="HslJ-like_sf"/>
</dbReference>
<dbReference type="Proteomes" id="UP001200145">
    <property type="component" value="Unassembled WGS sequence"/>
</dbReference>
<dbReference type="Gene3D" id="2.40.128.270">
    <property type="match status" value="1"/>
</dbReference>
<evidence type="ECO:0000256" key="1">
    <source>
        <dbReference type="SAM" id="SignalP"/>
    </source>
</evidence>
<proteinExistence type="predicted"/>
<organism evidence="3 4">
    <name type="scientific">Flavihumibacter fluminis</name>
    <dbReference type="NCBI Taxonomy" id="2909236"/>
    <lineage>
        <taxon>Bacteria</taxon>
        <taxon>Pseudomonadati</taxon>
        <taxon>Bacteroidota</taxon>
        <taxon>Chitinophagia</taxon>
        <taxon>Chitinophagales</taxon>
        <taxon>Chitinophagaceae</taxon>
        <taxon>Flavihumibacter</taxon>
    </lineage>
</organism>
<evidence type="ECO:0000259" key="2">
    <source>
        <dbReference type="Pfam" id="PF03724"/>
    </source>
</evidence>
<feature type="chain" id="PRO_5046428476" evidence="1">
    <location>
        <begin position="21"/>
        <end position="289"/>
    </location>
</feature>
<dbReference type="PANTHER" id="PTHR35535:SF1">
    <property type="entry name" value="HEAT SHOCK PROTEIN HSLJ"/>
    <property type="match status" value="1"/>
</dbReference>
<gene>
    <name evidence="3" type="ORF">L0U88_13275</name>
</gene>
<dbReference type="PROSITE" id="PS51257">
    <property type="entry name" value="PROKAR_LIPOPROTEIN"/>
    <property type="match status" value="1"/>
</dbReference>
<dbReference type="PANTHER" id="PTHR35535">
    <property type="entry name" value="HEAT SHOCK PROTEIN HSLJ"/>
    <property type="match status" value="1"/>
</dbReference>
<evidence type="ECO:0000313" key="3">
    <source>
        <dbReference type="EMBL" id="MCF1715602.1"/>
    </source>
</evidence>
<dbReference type="InterPro" id="IPR005184">
    <property type="entry name" value="DUF306_Meta_HslJ"/>
</dbReference>
<dbReference type="Pfam" id="PF03724">
    <property type="entry name" value="META"/>
    <property type="match status" value="1"/>
</dbReference>
<comment type="caution">
    <text evidence="3">The sequence shown here is derived from an EMBL/GenBank/DDBJ whole genome shotgun (WGS) entry which is preliminary data.</text>
</comment>
<sequence length="289" mass="31649">MGKLLRVLFVFIVLAGCNNASDKSVSSSVALVDSIQSSTNHYCYENAAGTDSIRLSIDLVGTDVSGELLYAIRGKDRNEGSVHGEWFGDTLVLDYMYQSEGSLSSRQVVFIKQDSILVEGYGASEEVDGKIRFVNRAELSFGQGIRLKEVNCETPLAASSPVASTAPIQLEQGSEVLYMYRWELKELNGTTIEEARRGQFFLLFTPGQVGRVSGKGGCNRISGNVELLENRGLKFGAIASTKMACPDMEQEAIFLKSLAEVNQWKIVNNVLYLQKDGSNLALFQSVTNK</sequence>
<feature type="domain" description="DUF306" evidence="2">
    <location>
        <begin position="180"/>
        <end position="283"/>
    </location>
</feature>
<accession>A0ABS9BIP3</accession>
<dbReference type="RefSeq" id="WP_234866552.1">
    <property type="nucleotide sequence ID" value="NZ_JAKEVY010000003.1"/>
</dbReference>
<name>A0ABS9BIP3_9BACT</name>
<dbReference type="InterPro" id="IPR053147">
    <property type="entry name" value="Hsp_HslJ-like"/>
</dbReference>
<evidence type="ECO:0000313" key="4">
    <source>
        <dbReference type="Proteomes" id="UP001200145"/>
    </source>
</evidence>